<accession>A0A5E7U0Q7</accession>
<dbReference type="Proteomes" id="UP000412311">
    <property type="component" value="Unassembled WGS sequence"/>
</dbReference>
<dbReference type="AlphaFoldDB" id="A0A5E7U0Q7"/>
<dbReference type="EMBL" id="CABVJG010000007">
    <property type="protein sequence ID" value="VVQ04310.1"/>
    <property type="molecule type" value="Genomic_DNA"/>
</dbReference>
<evidence type="ECO:0000313" key="3">
    <source>
        <dbReference type="Proteomes" id="UP000412311"/>
    </source>
</evidence>
<reference evidence="2 3" key="1">
    <citation type="submission" date="2019-09" db="EMBL/GenBank/DDBJ databases">
        <authorList>
            <person name="Chandra G."/>
            <person name="Truman W A."/>
        </authorList>
    </citation>
    <scope>NUCLEOTIDE SEQUENCE [LARGE SCALE GENOMIC DNA]</scope>
    <source>
        <strain evidence="2">PS925</strain>
    </source>
</reference>
<sequence precursor="true">MKRLCKFSLLVSFCLSSVASLACEVPESKVYHSIPTKDGAIVFDLVPIEDEASSEDSNNQVGIDVNYVDCLSKSKKLVGQLPYLADTGKVRSAFFSDVKGSSEKELFVIHSVGIHSDTGVRYSGEYYSVHVYKKSESGYSRDERVSKYFGEGGDILADDYQNLMYEFPYKDQLSVSNKLATPAFSKWNEGVPVQLTINKKAKIYSSPVFDDVTRMYLVSGDRVQQEAVEAGWLSIMFKTPKGKEIRGWILCGDAGGC</sequence>
<feature type="signal peptide" evidence="1">
    <location>
        <begin position="1"/>
        <end position="22"/>
    </location>
</feature>
<evidence type="ECO:0000256" key="1">
    <source>
        <dbReference type="SAM" id="SignalP"/>
    </source>
</evidence>
<gene>
    <name evidence="2" type="ORF">PS925_02626</name>
</gene>
<organism evidence="2 3">
    <name type="scientific">Pseudomonas fluorescens</name>
    <dbReference type="NCBI Taxonomy" id="294"/>
    <lineage>
        <taxon>Bacteria</taxon>
        <taxon>Pseudomonadati</taxon>
        <taxon>Pseudomonadota</taxon>
        <taxon>Gammaproteobacteria</taxon>
        <taxon>Pseudomonadales</taxon>
        <taxon>Pseudomonadaceae</taxon>
        <taxon>Pseudomonas</taxon>
    </lineage>
</organism>
<evidence type="ECO:0008006" key="4">
    <source>
        <dbReference type="Google" id="ProtNLM"/>
    </source>
</evidence>
<dbReference type="PROSITE" id="PS51257">
    <property type="entry name" value="PROKAR_LIPOPROTEIN"/>
    <property type="match status" value="1"/>
</dbReference>
<keyword evidence="1" id="KW-0732">Signal</keyword>
<feature type="chain" id="PRO_5022856439" description="Lipoprotein" evidence="1">
    <location>
        <begin position="23"/>
        <end position="257"/>
    </location>
</feature>
<name>A0A5E7U0Q7_PSEFL</name>
<proteinExistence type="predicted"/>
<protein>
    <recommendedName>
        <fullName evidence="4">Lipoprotein</fullName>
    </recommendedName>
</protein>
<evidence type="ECO:0000313" key="2">
    <source>
        <dbReference type="EMBL" id="VVQ04310.1"/>
    </source>
</evidence>